<evidence type="ECO:0000256" key="12">
    <source>
        <dbReference type="ARBA" id="ARBA00022695"/>
    </source>
</evidence>
<evidence type="ECO:0000256" key="19">
    <source>
        <dbReference type="ARBA" id="ARBA00031825"/>
    </source>
</evidence>
<comment type="subcellular location">
    <subcellularLocation>
        <location evidence="2">Cell membrane</location>
        <topology evidence="2">Multi-pass membrane protein</topology>
    </subcellularLocation>
</comment>
<keyword evidence="16" id="KW-0594">Phospholipid biosynthesis</keyword>
<evidence type="ECO:0000256" key="15">
    <source>
        <dbReference type="ARBA" id="ARBA00023136"/>
    </source>
</evidence>
<evidence type="ECO:0000256" key="16">
    <source>
        <dbReference type="ARBA" id="ARBA00023209"/>
    </source>
</evidence>
<sequence>MIERRIISAVSLGLLALASIFFEFLYVATVIGLVTLGLYEFFSLVERKGIPIYKYFGTIIGIVIPLSIYFKFELTKGWELLFVMAALISLFILQFSRTQSDNAVVAISTTMFGIFYISWLFSFMIKVRILEHGMALAGCLLLVTKGADIGAFLVGIRWGKHSLIPKISPKKTVEGVIGGIAFGVCGALASKSFLPPWPIFSFVNLVLLGIVLSLLGLLGDLSESLIKRDCATKDSSHILPGMGGIMDVIDSLLFTAPAFYFFIHYYTSRAFSGPTVF</sequence>
<dbReference type="KEGG" id="vai:BU251_01140"/>
<evidence type="ECO:0000256" key="21">
    <source>
        <dbReference type="ARBA" id="ARBA00032396"/>
    </source>
</evidence>
<evidence type="ECO:0000256" key="20">
    <source>
        <dbReference type="ARBA" id="ARBA00032253"/>
    </source>
</evidence>
<keyword evidence="17" id="KW-1208">Phospholipid metabolism</keyword>
<dbReference type="AlphaFoldDB" id="A0A410P2W0"/>
<evidence type="ECO:0000256" key="18">
    <source>
        <dbReference type="ARBA" id="ARBA00029893"/>
    </source>
</evidence>
<feature type="transmembrane region" description="Helical" evidence="24">
    <location>
        <begin position="78"/>
        <end position="96"/>
    </location>
</feature>
<comment type="pathway">
    <text evidence="4">Lipid metabolism.</text>
</comment>
<evidence type="ECO:0000256" key="1">
    <source>
        <dbReference type="ARBA" id="ARBA00001698"/>
    </source>
</evidence>
<feature type="transmembrane region" description="Helical" evidence="24">
    <location>
        <begin position="133"/>
        <end position="154"/>
    </location>
</feature>
<feature type="transmembrane region" description="Helical" evidence="24">
    <location>
        <begin position="199"/>
        <end position="218"/>
    </location>
</feature>
<dbReference type="PANTHER" id="PTHR46382:SF1">
    <property type="entry name" value="PHOSPHATIDATE CYTIDYLYLTRANSFERASE"/>
    <property type="match status" value="1"/>
</dbReference>
<evidence type="ECO:0000256" key="11">
    <source>
        <dbReference type="ARBA" id="ARBA00022692"/>
    </source>
</evidence>
<feature type="transmembrane region" description="Helical" evidence="24">
    <location>
        <begin position="51"/>
        <end position="72"/>
    </location>
</feature>
<evidence type="ECO:0000256" key="22">
    <source>
        <dbReference type="ARBA" id="ARBA00032743"/>
    </source>
</evidence>
<evidence type="ECO:0000256" key="10">
    <source>
        <dbReference type="ARBA" id="ARBA00022679"/>
    </source>
</evidence>
<protein>
    <recommendedName>
        <fullName evidence="7">Phosphatidate cytidylyltransferase</fullName>
        <ecNumber evidence="6">2.7.7.41</ecNumber>
    </recommendedName>
    <alternativeName>
        <fullName evidence="20">CDP-DAG synthase</fullName>
    </alternativeName>
    <alternativeName>
        <fullName evidence="22">CDP-DG synthase</fullName>
    </alternativeName>
    <alternativeName>
        <fullName evidence="18">CDP-diacylglycerol synthase</fullName>
    </alternativeName>
    <alternativeName>
        <fullName evidence="21">CDP-diglyceride pyrophosphorylase</fullName>
    </alternativeName>
    <alternativeName>
        <fullName evidence="23">CDP-diglyceride synthase</fullName>
    </alternativeName>
    <alternativeName>
        <fullName evidence="19">CTP:phosphatidate cytidylyltransferase</fullName>
    </alternativeName>
</protein>
<evidence type="ECO:0000313" key="26">
    <source>
        <dbReference type="Proteomes" id="UP000287243"/>
    </source>
</evidence>
<comment type="similarity">
    <text evidence="5">Belongs to the CDS family.</text>
</comment>
<dbReference type="EMBL" id="CP019384">
    <property type="protein sequence ID" value="QAT16431.1"/>
    <property type="molecule type" value="Genomic_DNA"/>
</dbReference>
<name>A0A410P2W0_VELA1</name>
<keyword evidence="11 24" id="KW-0812">Transmembrane</keyword>
<keyword evidence="10 25" id="KW-0808">Transferase</keyword>
<dbReference type="GO" id="GO:0016024">
    <property type="term" value="P:CDP-diacylglycerol biosynthetic process"/>
    <property type="evidence" value="ECO:0007669"/>
    <property type="project" value="TreeGrafter"/>
</dbReference>
<proteinExistence type="inferred from homology"/>
<evidence type="ECO:0000256" key="13">
    <source>
        <dbReference type="ARBA" id="ARBA00022989"/>
    </source>
</evidence>
<reference evidence="25 26" key="1">
    <citation type="submission" date="2017-01" db="EMBL/GenBank/DDBJ databases">
        <title>First insights into the biology of 'candidatus Vampirococcus archaeovorus'.</title>
        <authorList>
            <person name="Kizina J."/>
            <person name="Jordan S."/>
            <person name="Stueber K."/>
            <person name="Reinhardt R."/>
            <person name="Harder J."/>
        </authorList>
    </citation>
    <scope>NUCLEOTIDE SEQUENCE [LARGE SCALE GENOMIC DNA]</scope>
    <source>
        <strain evidence="25 26">LiM</strain>
    </source>
</reference>
<evidence type="ECO:0000313" key="25">
    <source>
        <dbReference type="EMBL" id="QAT16431.1"/>
    </source>
</evidence>
<feature type="transmembrane region" description="Helical" evidence="24">
    <location>
        <begin position="6"/>
        <end position="39"/>
    </location>
</feature>
<keyword evidence="8" id="KW-1003">Cell membrane</keyword>
<evidence type="ECO:0000256" key="14">
    <source>
        <dbReference type="ARBA" id="ARBA00023098"/>
    </source>
</evidence>
<dbReference type="GO" id="GO:0005886">
    <property type="term" value="C:plasma membrane"/>
    <property type="evidence" value="ECO:0007669"/>
    <property type="project" value="UniProtKB-SubCell"/>
</dbReference>
<keyword evidence="12 25" id="KW-0548">Nucleotidyltransferase</keyword>
<dbReference type="RefSeq" id="WP_128699067.1">
    <property type="nucleotide sequence ID" value="NZ_CP019384.1"/>
</dbReference>
<dbReference type="Proteomes" id="UP000287243">
    <property type="component" value="Chromosome"/>
</dbReference>
<evidence type="ECO:0000256" key="8">
    <source>
        <dbReference type="ARBA" id="ARBA00022475"/>
    </source>
</evidence>
<evidence type="ECO:0000256" key="23">
    <source>
        <dbReference type="ARBA" id="ARBA00033406"/>
    </source>
</evidence>
<evidence type="ECO:0000256" key="5">
    <source>
        <dbReference type="ARBA" id="ARBA00010185"/>
    </source>
</evidence>
<dbReference type="OrthoDB" id="9799199at2"/>
<evidence type="ECO:0000256" key="6">
    <source>
        <dbReference type="ARBA" id="ARBA00012487"/>
    </source>
</evidence>
<evidence type="ECO:0000256" key="17">
    <source>
        <dbReference type="ARBA" id="ARBA00023264"/>
    </source>
</evidence>
<feature type="transmembrane region" description="Helical" evidence="24">
    <location>
        <begin position="175"/>
        <end position="193"/>
    </location>
</feature>
<evidence type="ECO:0000256" key="2">
    <source>
        <dbReference type="ARBA" id="ARBA00004651"/>
    </source>
</evidence>
<keyword evidence="9" id="KW-0444">Lipid biosynthesis</keyword>
<evidence type="ECO:0000256" key="4">
    <source>
        <dbReference type="ARBA" id="ARBA00005189"/>
    </source>
</evidence>
<evidence type="ECO:0000256" key="24">
    <source>
        <dbReference type="SAM" id="Phobius"/>
    </source>
</evidence>
<dbReference type="GO" id="GO:0004605">
    <property type="term" value="F:phosphatidate cytidylyltransferase activity"/>
    <property type="evidence" value="ECO:0007669"/>
    <property type="project" value="UniProtKB-EC"/>
</dbReference>
<keyword evidence="15 24" id="KW-0472">Membrane</keyword>
<feature type="transmembrane region" description="Helical" evidence="24">
    <location>
        <begin position="103"/>
        <end position="121"/>
    </location>
</feature>
<keyword evidence="14" id="KW-0443">Lipid metabolism</keyword>
<feature type="transmembrane region" description="Helical" evidence="24">
    <location>
        <begin position="238"/>
        <end position="263"/>
    </location>
</feature>
<dbReference type="Pfam" id="PF01148">
    <property type="entry name" value="CTP_transf_1"/>
    <property type="match status" value="1"/>
</dbReference>
<organism evidence="25 26">
    <name type="scientific">Velamenicoccus archaeovorus</name>
    <dbReference type="NCBI Taxonomy" id="1930593"/>
    <lineage>
        <taxon>Bacteria</taxon>
        <taxon>Pseudomonadati</taxon>
        <taxon>Candidatus Omnitrophota</taxon>
        <taxon>Candidatus Velamenicoccus</taxon>
    </lineage>
</organism>
<gene>
    <name evidence="25" type="ORF">BU251_01140</name>
</gene>
<accession>A0A410P2W0</accession>
<evidence type="ECO:0000256" key="3">
    <source>
        <dbReference type="ARBA" id="ARBA00005119"/>
    </source>
</evidence>
<keyword evidence="26" id="KW-1185">Reference proteome</keyword>
<evidence type="ECO:0000256" key="7">
    <source>
        <dbReference type="ARBA" id="ARBA00019373"/>
    </source>
</evidence>
<dbReference type="PANTHER" id="PTHR46382">
    <property type="entry name" value="PHOSPHATIDATE CYTIDYLYLTRANSFERASE"/>
    <property type="match status" value="1"/>
</dbReference>
<evidence type="ECO:0000256" key="9">
    <source>
        <dbReference type="ARBA" id="ARBA00022516"/>
    </source>
</evidence>
<comment type="pathway">
    <text evidence="3">Phospholipid metabolism; CDP-diacylglycerol biosynthesis; CDP-diacylglycerol from sn-glycerol 3-phosphate: step 3/3.</text>
</comment>
<dbReference type="EC" id="2.7.7.41" evidence="6"/>
<keyword evidence="13 24" id="KW-1133">Transmembrane helix</keyword>
<comment type="catalytic activity">
    <reaction evidence="1">
        <text>a 1,2-diacyl-sn-glycero-3-phosphate + CTP + H(+) = a CDP-1,2-diacyl-sn-glycerol + diphosphate</text>
        <dbReference type="Rhea" id="RHEA:16229"/>
        <dbReference type="ChEBI" id="CHEBI:15378"/>
        <dbReference type="ChEBI" id="CHEBI:33019"/>
        <dbReference type="ChEBI" id="CHEBI:37563"/>
        <dbReference type="ChEBI" id="CHEBI:58332"/>
        <dbReference type="ChEBI" id="CHEBI:58608"/>
        <dbReference type="EC" id="2.7.7.41"/>
    </reaction>
</comment>